<dbReference type="AlphaFoldDB" id="A0A9P7GMU2"/>
<sequence length="107" mass="11446">MSQLFTTALSQEEEWPEDDNAVDHLPKKPHHAPSVTGISVGSGTRSAGSSGSGWKKRALVIDEGNKEGEEAGESNSTKRSKNRKAAGVSKTYKGSRSYHSSLTGEEE</sequence>
<proteinExistence type="predicted"/>
<protein>
    <submittedName>
        <fullName evidence="2">Uncharacterized protein</fullName>
    </submittedName>
</protein>
<feature type="compositionally biased region" description="Polar residues" evidence="1">
    <location>
        <begin position="1"/>
        <end position="10"/>
    </location>
</feature>
<feature type="compositionally biased region" description="Polar residues" evidence="1">
    <location>
        <begin position="92"/>
        <end position="107"/>
    </location>
</feature>
<organism evidence="2 3">
    <name type="scientific">Sphagnurus paluster</name>
    <dbReference type="NCBI Taxonomy" id="117069"/>
    <lineage>
        <taxon>Eukaryota</taxon>
        <taxon>Fungi</taxon>
        <taxon>Dikarya</taxon>
        <taxon>Basidiomycota</taxon>
        <taxon>Agaricomycotina</taxon>
        <taxon>Agaricomycetes</taxon>
        <taxon>Agaricomycetidae</taxon>
        <taxon>Agaricales</taxon>
        <taxon>Tricholomatineae</taxon>
        <taxon>Lyophyllaceae</taxon>
        <taxon>Sphagnurus</taxon>
    </lineage>
</organism>
<feature type="region of interest" description="Disordered" evidence="1">
    <location>
        <begin position="1"/>
        <end position="107"/>
    </location>
</feature>
<reference evidence="2" key="1">
    <citation type="submission" date="2021-02" db="EMBL/GenBank/DDBJ databases">
        <authorList>
            <person name="Nieuwenhuis M."/>
            <person name="Van De Peppel L.J.J."/>
        </authorList>
    </citation>
    <scope>NUCLEOTIDE SEQUENCE</scope>
    <source>
        <strain evidence="2">D49</strain>
    </source>
</reference>
<name>A0A9P7GMU2_9AGAR</name>
<accession>A0A9P7GMU2</accession>
<feature type="compositionally biased region" description="Acidic residues" evidence="1">
    <location>
        <begin position="11"/>
        <end position="20"/>
    </location>
</feature>
<evidence type="ECO:0000313" key="2">
    <source>
        <dbReference type="EMBL" id="KAG5649812.1"/>
    </source>
</evidence>
<comment type="caution">
    <text evidence="2">The sequence shown here is derived from an EMBL/GenBank/DDBJ whole genome shotgun (WGS) entry which is preliminary data.</text>
</comment>
<gene>
    <name evidence="2" type="ORF">H0H81_001903</name>
</gene>
<feature type="compositionally biased region" description="Basic and acidic residues" evidence="1">
    <location>
        <begin position="59"/>
        <end position="69"/>
    </location>
</feature>
<evidence type="ECO:0000256" key="1">
    <source>
        <dbReference type="SAM" id="MobiDB-lite"/>
    </source>
</evidence>
<dbReference type="EMBL" id="JABCKI010000690">
    <property type="protein sequence ID" value="KAG5649812.1"/>
    <property type="molecule type" value="Genomic_DNA"/>
</dbReference>
<keyword evidence="3" id="KW-1185">Reference proteome</keyword>
<dbReference type="Proteomes" id="UP000717328">
    <property type="component" value="Unassembled WGS sequence"/>
</dbReference>
<evidence type="ECO:0000313" key="3">
    <source>
        <dbReference type="Proteomes" id="UP000717328"/>
    </source>
</evidence>
<reference evidence="2" key="2">
    <citation type="submission" date="2021-10" db="EMBL/GenBank/DDBJ databases">
        <title>Phylogenomics reveals ancestral predisposition of the termite-cultivated fungus Termitomyces towards a domesticated lifestyle.</title>
        <authorList>
            <person name="Auxier B."/>
            <person name="Grum-Grzhimaylo A."/>
            <person name="Cardenas M.E."/>
            <person name="Lodge J.D."/>
            <person name="Laessoe T."/>
            <person name="Pedersen O."/>
            <person name="Smith M.E."/>
            <person name="Kuyper T.W."/>
            <person name="Franco-Molano E.A."/>
            <person name="Baroni T.J."/>
            <person name="Aanen D.K."/>
        </authorList>
    </citation>
    <scope>NUCLEOTIDE SEQUENCE</scope>
    <source>
        <strain evidence="2">D49</strain>
    </source>
</reference>
<feature type="compositionally biased region" description="Low complexity" evidence="1">
    <location>
        <begin position="39"/>
        <end position="53"/>
    </location>
</feature>